<accession>A0ACB8TGQ3</accession>
<proteinExistence type="predicted"/>
<evidence type="ECO:0000313" key="1">
    <source>
        <dbReference type="EMBL" id="KAI0067597.1"/>
    </source>
</evidence>
<dbReference type="Proteomes" id="UP000814140">
    <property type="component" value="Unassembled WGS sequence"/>
</dbReference>
<name>A0ACB8TGQ3_9AGAM</name>
<reference evidence="1" key="2">
    <citation type="journal article" date="2022" name="New Phytol.">
        <title>Evolutionary transition to the ectomycorrhizal habit in the genomes of a hyperdiverse lineage of mushroom-forming fungi.</title>
        <authorList>
            <person name="Looney B."/>
            <person name="Miyauchi S."/>
            <person name="Morin E."/>
            <person name="Drula E."/>
            <person name="Courty P.E."/>
            <person name="Kohler A."/>
            <person name="Kuo A."/>
            <person name="LaButti K."/>
            <person name="Pangilinan J."/>
            <person name="Lipzen A."/>
            <person name="Riley R."/>
            <person name="Andreopoulos W."/>
            <person name="He G."/>
            <person name="Johnson J."/>
            <person name="Nolan M."/>
            <person name="Tritt A."/>
            <person name="Barry K.W."/>
            <person name="Grigoriev I.V."/>
            <person name="Nagy L.G."/>
            <person name="Hibbett D."/>
            <person name="Henrissat B."/>
            <person name="Matheny P.B."/>
            <person name="Labbe J."/>
            <person name="Martin F.M."/>
        </authorList>
    </citation>
    <scope>NUCLEOTIDE SEQUENCE</scope>
    <source>
        <strain evidence="1">HHB10654</strain>
    </source>
</reference>
<protein>
    <submittedName>
        <fullName evidence="1">Uncharacterized protein</fullName>
    </submittedName>
</protein>
<keyword evidence="2" id="KW-1185">Reference proteome</keyword>
<gene>
    <name evidence="1" type="ORF">BV25DRAFT_1794360</name>
</gene>
<evidence type="ECO:0000313" key="2">
    <source>
        <dbReference type="Proteomes" id="UP000814140"/>
    </source>
</evidence>
<comment type="caution">
    <text evidence="1">The sequence shown here is derived from an EMBL/GenBank/DDBJ whole genome shotgun (WGS) entry which is preliminary data.</text>
</comment>
<sequence length="372" mass="41328">MLDAFRPKDFNLEPIFASWGDPPRFLGKPKKDPPVDTWLGNIKAGCVERKVPKEYWHEVGEHYLGDKARGRLAELKAVLRNLHGGKYRWNWKRFKIAMRNMAWEIDEKLTEWVKVQSKPSGLWWIVGRKDRHGALDDQDKNQAERKSEKRKSTVSQVEKEKGKRSTVGAKSLTKKTEGHDSSPPRRWLSHSHFSGPASTNSGFWNFASHAPFASRDPVPVEIPGDVTTTVVHVPRWLVKASNAFDNLANEHPKVMTTLSAVLITVGSLSGVAAGSGGAIFSSQAAQAAGTIVVGVGNLLKTSQDGAAAREVDSQPSRYVVNISSLPCHICEPYEDTDILLICSGLQSPLKQIAPTRCVRGVHYFMLYSPRDR</sequence>
<dbReference type="EMBL" id="MU277189">
    <property type="protein sequence ID" value="KAI0067597.1"/>
    <property type="molecule type" value="Genomic_DNA"/>
</dbReference>
<reference evidence="1" key="1">
    <citation type="submission" date="2021-03" db="EMBL/GenBank/DDBJ databases">
        <authorList>
            <consortium name="DOE Joint Genome Institute"/>
            <person name="Ahrendt S."/>
            <person name="Looney B.P."/>
            <person name="Miyauchi S."/>
            <person name="Morin E."/>
            <person name="Drula E."/>
            <person name="Courty P.E."/>
            <person name="Chicoki N."/>
            <person name="Fauchery L."/>
            <person name="Kohler A."/>
            <person name="Kuo A."/>
            <person name="Labutti K."/>
            <person name="Pangilinan J."/>
            <person name="Lipzen A."/>
            <person name="Riley R."/>
            <person name="Andreopoulos W."/>
            <person name="He G."/>
            <person name="Johnson J."/>
            <person name="Barry K.W."/>
            <person name="Grigoriev I.V."/>
            <person name="Nagy L."/>
            <person name="Hibbett D."/>
            <person name="Henrissat B."/>
            <person name="Matheny P.B."/>
            <person name="Labbe J."/>
            <person name="Martin F."/>
        </authorList>
    </citation>
    <scope>NUCLEOTIDE SEQUENCE</scope>
    <source>
        <strain evidence="1">HHB10654</strain>
    </source>
</reference>
<organism evidence="1 2">
    <name type="scientific">Artomyces pyxidatus</name>
    <dbReference type="NCBI Taxonomy" id="48021"/>
    <lineage>
        <taxon>Eukaryota</taxon>
        <taxon>Fungi</taxon>
        <taxon>Dikarya</taxon>
        <taxon>Basidiomycota</taxon>
        <taxon>Agaricomycotina</taxon>
        <taxon>Agaricomycetes</taxon>
        <taxon>Russulales</taxon>
        <taxon>Auriscalpiaceae</taxon>
        <taxon>Artomyces</taxon>
    </lineage>
</organism>